<dbReference type="Proteomes" id="UP000031036">
    <property type="component" value="Unassembled WGS sequence"/>
</dbReference>
<dbReference type="InterPro" id="IPR056737">
    <property type="entry name" value="Beta-prop_ATRN-MKLN-like"/>
</dbReference>
<dbReference type="InterPro" id="IPR056732">
    <property type="entry name" value="GBD_ATRN"/>
</dbReference>
<evidence type="ECO:0000256" key="13">
    <source>
        <dbReference type="SAM" id="Phobius"/>
    </source>
</evidence>
<dbReference type="InterPro" id="IPR051568">
    <property type="entry name" value="LZTR1/Attractin"/>
</dbReference>
<feature type="transmembrane region" description="Helical" evidence="13">
    <location>
        <begin position="1170"/>
        <end position="1194"/>
    </location>
</feature>
<dbReference type="PANTHER" id="PTHR46376:SF2">
    <property type="entry name" value="DISTRACTED, ISOFORM B"/>
    <property type="match status" value="1"/>
</dbReference>
<dbReference type="SMART" id="SM00423">
    <property type="entry name" value="PSI"/>
    <property type="match status" value="4"/>
</dbReference>
<dbReference type="InterPro" id="IPR016201">
    <property type="entry name" value="PSI"/>
</dbReference>
<dbReference type="SMART" id="SM00180">
    <property type="entry name" value="EGF_Lam"/>
    <property type="match status" value="2"/>
</dbReference>
<dbReference type="Pfam" id="PF00431">
    <property type="entry name" value="CUB"/>
    <property type="match status" value="1"/>
</dbReference>
<dbReference type="Gene3D" id="2.60.120.290">
    <property type="entry name" value="Spermadhesin, CUB domain"/>
    <property type="match status" value="1"/>
</dbReference>
<dbReference type="InterPro" id="IPR002049">
    <property type="entry name" value="LE_dom"/>
</dbReference>
<comment type="subcellular location">
    <subcellularLocation>
        <location evidence="1">Membrane</location>
        <topology evidence="1">Single-pass membrane protein</topology>
    </subcellularLocation>
</comment>
<evidence type="ECO:0000313" key="17">
    <source>
        <dbReference type="EMBL" id="KHN74274.1"/>
    </source>
</evidence>
<evidence type="ECO:0000256" key="3">
    <source>
        <dbReference type="ARBA" id="ARBA00022536"/>
    </source>
</evidence>
<evidence type="ECO:0000256" key="5">
    <source>
        <dbReference type="ARBA" id="ARBA00022729"/>
    </source>
</evidence>
<dbReference type="EMBL" id="JPKZ01002935">
    <property type="protein sequence ID" value="KHN74274.1"/>
    <property type="molecule type" value="Genomic_DNA"/>
</dbReference>
<dbReference type="OrthoDB" id="9998912at2759"/>
<dbReference type="PROSITE" id="PS01248">
    <property type="entry name" value="EGF_LAM_1"/>
    <property type="match status" value="1"/>
</dbReference>
<keyword evidence="9 12" id="KW-1015">Disulfide bond</keyword>
<keyword evidence="11 12" id="KW-0424">Laminin EGF-like domain</keyword>
<dbReference type="OMA" id="MNGCPSD"/>
<gene>
    <name evidence="17" type="primary">tag-53</name>
    <name evidence="17" type="ORF">Tcan_03737</name>
</gene>
<dbReference type="PROSITE" id="PS50027">
    <property type="entry name" value="EGF_LAM_2"/>
    <property type="match status" value="1"/>
</dbReference>
<dbReference type="STRING" id="6265.A0A0B2UYM5"/>
<dbReference type="GO" id="GO:0005794">
    <property type="term" value="C:Golgi apparatus"/>
    <property type="evidence" value="ECO:0007669"/>
    <property type="project" value="TreeGrafter"/>
</dbReference>
<feature type="domain" description="Laminin EGF-like" evidence="16">
    <location>
        <begin position="937"/>
        <end position="991"/>
    </location>
</feature>
<comment type="caution">
    <text evidence="17">The sequence shown here is derived from an EMBL/GenBank/DDBJ whole genome shotgun (WGS) entry which is preliminary data.</text>
</comment>
<evidence type="ECO:0000259" key="15">
    <source>
        <dbReference type="PROSITE" id="PS01180"/>
    </source>
</evidence>
<keyword evidence="6" id="KW-0677">Repeat</keyword>
<sequence>MGIFVATILFLCTYACFASVHIERIGPASLSKNCDNKPCFQGKCEGDKCRCFAGWGGQQCDRCYGRILLTNETEVITDGPRNYSSSSRCMWIINGQEGSGPLLLKLDSFITECSWDHVYVYDGNGVYGQQLAAFSGTMSGVELSVKSGRALVYFFSDLAFNMYGFNITFAYDKCASNCSSNGECVRGVCHCFDGFRGIACQHLVCTQNDTGLPDAKACSYSGVCQLNLTCLCNKRYHGDRCQVPTTEAVFDLVLAEGEMGARASHASIVVNESMVWVIGGAHFSGSNFSMVVVYDILTSTWRTLQTKHTPEPRYDHSVVRYKNKLYMFGGVIYERNITNELWSLDMSTLEWALEDPGSTAPDAIPSAVAGHTAHVIGDEILIFYGYNPFQGYIYRIQKYKISTRRWSAMSDSGPEIHGRFGHSLVAYVHEKKDVILIYGGYMPPNDASYSTITDTLIEYTCDNQRCVHKTLSSGLMPVFRHSASLINGIMIVIGGNGHNESTSTRTQDCYSGAVQAYDVECDAWLSLYVRDDSFLQRYGHSSVATSSNIFVTGGFSGTMLDDVIKFTPAECGDLKRPEDCRNMRQGIRCIKNNGQCIAVPPNVSFAQSFLSFVKNEDHKAEQNCPDNYRKTKTWCSDEKDCASCTAVEGCGWCYWSRECVVAENVCKDLTTPIDKSDKCANEGVPRPCAYAHDCFSCKLMPHCSWFLMKDSKWKCISTQEMMAEEEQMDRSSSSRALSVLSSSARNVTCPSACSMHGECDACIKEQCMWCPTNRRCVPMDAYMISFPYGQCQSWITAANTVSNQHACQLDPSDCSKQKTCAECQRVGPKCGWCDDGSGTGLGKCLPGSLEAPLNASLCPRDGKSTWYFTNCSDPSDCSKQKTCAECQRVGPKCGWCDDGSGTGLGKCLPGSLEAPLNASLCPRDGKSTWYFTNCSACQCNGHSNCTTRRSMHEWISDQSCTHCAHNTTGDHCQYCAEGFYGDPRNGGRCEECHCNGQATTCQRETGDCFCTTKGVTGKNCSKCEQKYYGDPENNQPCYYELTVDFIFTFKLDQDDPKDKYVNQINFFSTPHKRDTDVQFTVVCESPKAYKAYVSMSINSSLFEGHPGMSKPLMAKTICDENGIRRTYSANSEPGFIFGTDANTTFLVKVHNFSTPIKIQISFSQSPPINWVLFFVIFAACFVVLLVVAGLLWMIKLRIEVFRRNQRRYDEIEQMASRPFASVRLELVSPRANLMATPISVEPCSNYRAGVFTLAVRLPTGGRQFTPHGTSGLAVASALCLLTQAQLGVLQAPESSDHQQNRKTTLMRYIPFIRS</sequence>
<dbReference type="InterPro" id="IPR002165">
    <property type="entry name" value="Plexin_repeat"/>
</dbReference>
<dbReference type="InterPro" id="IPR000742">
    <property type="entry name" value="EGF"/>
</dbReference>
<keyword evidence="4 13" id="KW-0812">Transmembrane</keyword>
<dbReference type="SMART" id="SM00042">
    <property type="entry name" value="CUB"/>
    <property type="match status" value="1"/>
</dbReference>
<dbReference type="Pfam" id="PF00053">
    <property type="entry name" value="EGF_laminin"/>
    <property type="match status" value="1"/>
</dbReference>
<protein>
    <recommendedName>
        <fullName evidence="19">CUB domain-containing protein</fullName>
    </recommendedName>
</protein>
<reference evidence="17 18" key="1">
    <citation type="submission" date="2014-11" db="EMBL/GenBank/DDBJ databases">
        <title>Genetic blueprint of the zoonotic pathogen Toxocara canis.</title>
        <authorList>
            <person name="Zhu X.-Q."/>
            <person name="Korhonen P.K."/>
            <person name="Cai H."/>
            <person name="Young N.D."/>
            <person name="Nejsum P."/>
            <person name="von Samson-Himmelstjerna G."/>
            <person name="Boag P.R."/>
            <person name="Tan P."/>
            <person name="Li Q."/>
            <person name="Min J."/>
            <person name="Yang Y."/>
            <person name="Wang X."/>
            <person name="Fang X."/>
            <person name="Hall R.S."/>
            <person name="Hofmann A."/>
            <person name="Sternberg P.W."/>
            <person name="Jex A.R."/>
            <person name="Gasser R.B."/>
        </authorList>
    </citation>
    <scope>NUCLEOTIDE SEQUENCE [LARGE SCALE GENOMIC DNA]</scope>
    <source>
        <strain evidence="17">PN_DK_2014</strain>
    </source>
</reference>
<accession>A0A0B2UYM5</accession>
<evidence type="ECO:0000256" key="14">
    <source>
        <dbReference type="SAM" id="SignalP"/>
    </source>
</evidence>
<evidence type="ECO:0000256" key="7">
    <source>
        <dbReference type="ARBA" id="ARBA00022989"/>
    </source>
</evidence>
<dbReference type="Pfam" id="PF24981">
    <property type="entry name" value="Beta-prop_ATRN-LZTR1"/>
    <property type="match status" value="1"/>
</dbReference>
<dbReference type="InterPro" id="IPR015915">
    <property type="entry name" value="Kelch-typ_b-propeller"/>
</dbReference>
<evidence type="ECO:0000256" key="2">
    <source>
        <dbReference type="ARBA" id="ARBA00022441"/>
    </source>
</evidence>
<dbReference type="CDD" id="cd00055">
    <property type="entry name" value="EGF_Lam"/>
    <property type="match status" value="2"/>
</dbReference>
<evidence type="ECO:0000256" key="4">
    <source>
        <dbReference type="ARBA" id="ARBA00022692"/>
    </source>
</evidence>
<feature type="signal peptide" evidence="14">
    <location>
        <begin position="1"/>
        <end position="18"/>
    </location>
</feature>
<comment type="caution">
    <text evidence="12">Lacks conserved residue(s) required for the propagation of feature annotation.</text>
</comment>
<keyword evidence="7 13" id="KW-1133">Transmembrane helix</keyword>
<dbReference type="SUPFAM" id="SSF57196">
    <property type="entry name" value="EGF/Laminin"/>
    <property type="match status" value="1"/>
</dbReference>
<dbReference type="SUPFAM" id="SSF49854">
    <property type="entry name" value="Spermadhesin, CUB domain"/>
    <property type="match status" value="1"/>
</dbReference>
<feature type="domain" description="CUB" evidence="15">
    <location>
        <begin position="63"/>
        <end position="172"/>
    </location>
</feature>
<dbReference type="InterPro" id="IPR000859">
    <property type="entry name" value="CUB_dom"/>
</dbReference>
<dbReference type="PROSITE" id="PS01180">
    <property type="entry name" value="CUB"/>
    <property type="match status" value="1"/>
</dbReference>
<dbReference type="InterPro" id="IPR056863">
    <property type="entry name" value="LMN_ATRN_NET-like_EGF"/>
</dbReference>
<keyword evidence="2" id="KW-0880">Kelch repeat</keyword>
<keyword evidence="10" id="KW-0325">Glycoprotein</keyword>
<keyword evidence="3" id="KW-0245">EGF-like domain</keyword>
<dbReference type="Gene3D" id="2.120.10.80">
    <property type="entry name" value="Kelch-type beta propeller"/>
    <property type="match status" value="2"/>
</dbReference>
<name>A0A0B2UYM5_TOXCA</name>
<evidence type="ECO:0000256" key="11">
    <source>
        <dbReference type="ARBA" id="ARBA00023292"/>
    </source>
</evidence>
<feature type="disulfide bond" evidence="12">
    <location>
        <begin position="975"/>
        <end position="989"/>
    </location>
</feature>
<evidence type="ECO:0000259" key="16">
    <source>
        <dbReference type="PROSITE" id="PS50027"/>
    </source>
</evidence>
<dbReference type="Pfam" id="PF24972">
    <property type="entry name" value="GBD_ATRN"/>
    <property type="match status" value="1"/>
</dbReference>
<dbReference type="PROSITE" id="PS00022">
    <property type="entry name" value="EGF_1"/>
    <property type="match status" value="2"/>
</dbReference>
<keyword evidence="18" id="KW-1185">Reference proteome</keyword>
<dbReference type="Pfam" id="PF24973">
    <property type="entry name" value="EGF_LMN_ATRN"/>
    <property type="match status" value="1"/>
</dbReference>
<dbReference type="InterPro" id="IPR035914">
    <property type="entry name" value="Sperma_CUB_dom_sf"/>
</dbReference>
<evidence type="ECO:0008006" key="19">
    <source>
        <dbReference type="Google" id="ProtNLM"/>
    </source>
</evidence>
<dbReference type="CDD" id="cd00041">
    <property type="entry name" value="CUB"/>
    <property type="match status" value="1"/>
</dbReference>
<organism evidence="17 18">
    <name type="scientific">Toxocara canis</name>
    <name type="common">Canine roundworm</name>
    <dbReference type="NCBI Taxonomy" id="6265"/>
    <lineage>
        <taxon>Eukaryota</taxon>
        <taxon>Metazoa</taxon>
        <taxon>Ecdysozoa</taxon>
        <taxon>Nematoda</taxon>
        <taxon>Chromadorea</taxon>
        <taxon>Rhabditida</taxon>
        <taxon>Spirurina</taxon>
        <taxon>Ascaridomorpha</taxon>
        <taxon>Ascaridoidea</taxon>
        <taxon>Toxocaridae</taxon>
        <taxon>Toxocara</taxon>
    </lineage>
</organism>
<evidence type="ECO:0000256" key="12">
    <source>
        <dbReference type="PROSITE-ProRule" id="PRU00460"/>
    </source>
</evidence>
<evidence type="ECO:0000256" key="6">
    <source>
        <dbReference type="ARBA" id="ARBA00022737"/>
    </source>
</evidence>
<evidence type="ECO:0000313" key="18">
    <source>
        <dbReference type="Proteomes" id="UP000031036"/>
    </source>
</evidence>
<proteinExistence type="predicted"/>
<dbReference type="PROSITE" id="PS01186">
    <property type="entry name" value="EGF_2"/>
    <property type="match status" value="1"/>
</dbReference>
<evidence type="ECO:0000256" key="8">
    <source>
        <dbReference type="ARBA" id="ARBA00023136"/>
    </source>
</evidence>
<evidence type="ECO:0000256" key="9">
    <source>
        <dbReference type="ARBA" id="ARBA00023157"/>
    </source>
</evidence>
<feature type="disulfide bond" evidence="12">
    <location>
        <begin position="963"/>
        <end position="972"/>
    </location>
</feature>
<keyword evidence="8 13" id="KW-0472">Membrane</keyword>
<dbReference type="SMART" id="SM00181">
    <property type="entry name" value="EGF"/>
    <property type="match status" value="5"/>
</dbReference>
<dbReference type="Gene3D" id="2.10.25.10">
    <property type="entry name" value="Laminin"/>
    <property type="match status" value="2"/>
</dbReference>
<dbReference type="Pfam" id="PF01437">
    <property type="entry name" value="PSI"/>
    <property type="match status" value="1"/>
</dbReference>
<evidence type="ECO:0000256" key="1">
    <source>
        <dbReference type="ARBA" id="ARBA00004167"/>
    </source>
</evidence>
<dbReference type="GO" id="GO:0016020">
    <property type="term" value="C:membrane"/>
    <property type="evidence" value="ECO:0007669"/>
    <property type="project" value="UniProtKB-SubCell"/>
</dbReference>
<dbReference type="SUPFAM" id="SSF117281">
    <property type="entry name" value="Kelch motif"/>
    <property type="match status" value="1"/>
</dbReference>
<feature type="chain" id="PRO_5002095811" description="CUB domain-containing protein" evidence="14">
    <location>
        <begin position="19"/>
        <end position="1314"/>
    </location>
</feature>
<keyword evidence="5 14" id="KW-0732">Signal</keyword>
<evidence type="ECO:0000256" key="10">
    <source>
        <dbReference type="ARBA" id="ARBA00023180"/>
    </source>
</evidence>
<dbReference type="PANTHER" id="PTHR46376">
    <property type="entry name" value="LEUCINE-ZIPPER-LIKE TRANSCRIPTIONAL REGULATOR 1"/>
    <property type="match status" value="1"/>
</dbReference>